<dbReference type="AlphaFoldDB" id="A0AA48H7U2"/>
<protein>
    <submittedName>
        <fullName evidence="1">Uncharacterized protein</fullName>
    </submittedName>
</protein>
<gene>
    <name evidence="1" type="ORF">MACH21_33290</name>
</gene>
<sequence>MALALPALAHGQTASDTLRALDPPDPVVTYTLGGQEIILRPWDIVAVELSESGGITDIFLRLTPEAAETLAATTAQAIGRPFGIHLCGHAMLETSVAAVNETGTLYLPDTNAARGEALRALWQGRTRCDRLGPEVFPDGQ</sequence>
<name>A0AA48H7U2_9RHOB</name>
<accession>A0AA48H7U2</accession>
<evidence type="ECO:0000313" key="2">
    <source>
        <dbReference type="Proteomes" id="UP001337723"/>
    </source>
</evidence>
<reference evidence="1 2" key="1">
    <citation type="submission" date="2023-01" db="EMBL/GenBank/DDBJ databases">
        <title>Complete genome sequence of Roseicyclus marinus strain Dej080120_10.</title>
        <authorList>
            <person name="Ueki S."/>
            <person name="Maruyama F."/>
        </authorList>
    </citation>
    <scope>NUCLEOTIDE SEQUENCE [LARGE SCALE GENOMIC DNA]</scope>
    <source>
        <strain evidence="1 2">Dej080120_10</strain>
    </source>
</reference>
<dbReference type="RefSeq" id="WP_338273235.1">
    <property type="nucleotide sequence ID" value="NZ_AP027266.1"/>
</dbReference>
<dbReference type="EMBL" id="AP027266">
    <property type="protein sequence ID" value="BDW87152.1"/>
    <property type="molecule type" value="Genomic_DNA"/>
</dbReference>
<proteinExistence type="predicted"/>
<organism evidence="1 2">
    <name type="scientific">Roseicyclus marinus</name>
    <dbReference type="NCBI Taxonomy" id="2161673"/>
    <lineage>
        <taxon>Bacteria</taxon>
        <taxon>Pseudomonadati</taxon>
        <taxon>Pseudomonadota</taxon>
        <taxon>Alphaproteobacteria</taxon>
        <taxon>Rhodobacterales</taxon>
        <taxon>Roseobacteraceae</taxon>
        <taxon>Roseicyclus</taxon>
    </lineage>
</organism>
<dbReference type="KEGG" id="rmai:MACH21_33290"/>
<dbReference type="Proteomes" id="UP001337723">
    <property type="component" value="Chromosome"/>
</dbReference>
<keyword evidence="2" id="KW-1185">Reference proteome</keyword>
<evidence type="ECO:0000313" key="1">
    <source>
        <dbReference type="EMBL" id="BDW87152.1"/>
    </source>
</evidence>